<sequence length="738" mass="83540">MNVFVQGMRRSGTTILYDAFLEDPKLRCFYEPFSLGKVTMGGGSGVREADLFSDVRTLREEFQRRHYPSFDIELFNWGGPRDPAVELEPDLPDHCRGYLRYLLDSAPEVLVKEVRLYCKVPVLAELDPHAVFVHLVRDPRAVAASYLFGRERRHQNRFPTADDFFEDRSARKLWSSRELSELLLKRPENVHLGDPPDFLKVLLVWKLTFEEARREGLRCFGDRYFLLRHEDFRSDPVGALASVYRLRDRSMPDEVASWARRNVQPSQSIFAEDDPRWLEAFERIGLKEALREAGYDDLLATAAAANAPTGYAAPSAPRARTARQWTDAAVRRSWRRIVRLTGGGGRRAVEPSGGTNLRVGIVSWWFNRGQGVVARQLRSALAEMGHETFVLGRPSPSSGAFPSAARSDDVWDQPGVTPASSFEIPGREYEEWASATGIEVAFFDQNYQFEEVAALRRQGVKTVGRFVWESFSAEHVGPALAAYDVIYSLTRSEQERYRSLGIDSPYIAWGCHPDLLEITPRRDPERVTFHYNAGVITKRKPYREVVEAFMDARNPDLRLLLKAQVKRRGQGRMKFLRQAAKRDPRIELIFADLPAAEHLQLFADSDICLAPARWEGLGLHFYEAIAFGMPIVTNDAPPMNELVEDGLNGLLVGSHQDGVADSGIPAYVPDVKDLTSVIERLADPELRERLSEGAREMAERRSWSRTVSDIEGLLAKLSPVAYYGQRWHTAANDQAPSE</sequence>
<dbReference type="GO" id="GO:0016757">
    <property type="term" value="F:glycosyltransferase activity"/>
    <property type="evidence" value="ECO:0007669"/>
    <property type="project" value="InterPro"/>
</dbReference>
<dbReference type="Gene3D" id="3.40.50.2000">
    <property type="entry name" value="Glycogen Phosphorylase B"/>
    <property type="match status" value="1"/>
</dbReference>
<dbReference type="SUPFAM" id="SSF52540">
    <property type="entry name" value="P-loop containing nucleoside triphosphate hydrolases"/>
    <property type="match status" value="1"/>
</dbReference>
<organism evidence="2">
    <name type="scientific">uncultured Rubrobacteraceae bacterium</name>
    <dbReference type="NCBI Taxonomy" id="349277"/>
    <lineage>
        <taxon>Bacteria</taxon>
        <taxon>Bacillati</taxon>
        <taxon>Actinomycetota</taxon>
        <taxon>Rubrobacteria</taxon>
        <taxon>Rubrobacterales</taxon>
        <taxon>Rubrobacteraceae</taxon>
        <taxon>environmental samples</taxon>
    </lineage>
</organism>
<dbReference type="InterPro" id="IPR001296">
    <property type="entry name" value="Glyco_trans_1"/>
</dbReference>
<feature type="domain" description="Glycosyl transferase family 1" evidence="1">
    <location>
        <begin position="532"/>
        <end position="657"/>
    </location>
</feature>
<dbReference type="AlphaFoldDB" id="A0A6J4QZK6"/>
<dbReference type="InterPro" id="IPR027417">
    <property type="entry name" value="P-loop_NTPase"/>
</dbReference>
<gene>
    <name evidence="2" type="ORF">AVDCRST_MAG37-3604</name>
</gene>
<name>A0A6J4QZK6_9ACTN</name>
<evidence type="ECO:0000313" key="2">
    <source>
        <dbReference type="EMBL" id="CAA9459905.1"/>
    </source>
</evidence>
<dbReference type="EMBL" id="CADCVD010000186">
    <property type="protein sequence ID" value="CAA9459905.1"/>
    <property type="molecule type" value="Genomic_DNA"/>
</dbReference>
<evidence type="ECO:0000259" key="1">
    <source>
        <dbReference type="Pfam" id="PF00534"/>
    </source>
</evidence>
<dbReference type="CDD" id="cd03801">
    <property type="entry name" value="GT4_PimA-like"/>
    <property type="match status" value="1"/>
</dbReference>
<dbReference type="PANTHER" id="PTHR12526">
    <property type="entry name" value="GLYCOSYLTRANSFERASE"/>
    <property type="match status" value="1"/>
</dbReference>
<proteinExistence type="predicted"/>
<accession>A0A6J4QZK6</accession>
<dbReference type="SUPFAM" id="SSF53756">
    <property type="entry name" value="UDP-Glycosyltransferase/glycogen phosphorylase"/>
    <property type="match status" value="1"/>
</dbReference>
<reference evidence="2" key="1">
    <citation type="submission" date="2020-02" db="EMBL/GenBank/DDBJ databases">
        <authorList>
            <person name="Meier V. D."/>
        </authorList>
    </citation>
    <scope>NUCLEOTIDE SEQUENCE</scope>
    <source>
        <strain evidence="2">AVDCRST_MAG37</strain>
    </source>
</reference>
<dbReference type="Pfam" id="PF13469">
    <property type="entry name" value="Sulfotransfer_3"/>
    <property type="match status" value="1"/>
</dbReference>
<dbReference type="Pfam" id="PF00534">
    <property type="entry name" value="Glycos_transf_1"/>
    <property type="match status" value="1"/>
</dbReference>
<dbReference type="Gene3D" id="3.40.50.300">
    <property type="entry name" value="P-loop containing nucleotide triphosphate hydrolases"/>
    <property type="match status" value="1"/>
</dbReference>
<protein>
    <recommendedName>
        <fullName evidence="1">Glycosyl transferase family 1 domain-containing protein</fullName>
    </recommendedName>
</protein>